<dbReference type="Proteomes" id="UP000000994">
    <property type="component" value="Segment"/>
</dbReference>
<dbReference type="OrthoDB" id="28558at10239"/>
<protein>
    <submittedName>
        <fullName evidence="2">Hypothetical-Protein / belonging to T4-LIKE GC: 826</fullName>
    </submittedName>
</protein>
<reference evidence="2 4" key="2">
    <citation type="journal article" date="2005" name="J. Bacteriol.">
        <title>The genome of S-PM2, a 'photosynthetic' T4-type bacteriophage that infects marine Synechococcus strains.</title>
        <authorList>
            <person name="Mann N.H."/>
            <person name="Clokie M.R."/>
            <person name="Millard A."/>
            <person name="Cook A."/>
            <person name="Wilson W.H."/>
            <person name="Wheatley P.J."/>
            <person name="Letarov A."/>
            <person name="Krisch H.M."/>
        </authorList>
    </citation>
    <scope>NUCLEOTIDE SEQUENCE</scope>
</reference>
<name>Q5GQT9_BPSYP</name>
<dbReference type="EMBL" id="LN828717">
    <property type="protein sequence ID" value="CFW42211.1"/>
    <property type="molecule type" value="Genomic_DNA"/>
</dbReference>
<evidence type="ECO:0000313" key="4">
    <source>
        <dbReference type="Proteomes" id="UP000000994"/>
    </source>
</evidence>
<evidence type="ECO:0000313" key="5">
    <source>
        <dbReference type="Proteomes" id="UP000246186"/>
    </source>
</evidence>
<organismHost>
    <name type="scientific">Synechococcus</name>
    <dbReference type="NCBI Taxonomy" id="1129"/>
</organismHost>
<feature type="domain" description="YHYH" evidence="1">
    <location>
        <begin position="735"/>
        <end position="841"/>
    </location>
</feature>
<sequence length="3048" mass="337801">MAETRRISTLIETQLPEFISSDYENFSKVVEKYYEQLELRGQPLDVIQNITKYRDIDFYEKNLLQEKTVLAANASPTDTTIIVEDATSFPEENGYIRIGEEILFYKERTDTTFLEVSRGVSGNTKLGDLYEKSNFVTTLASEHYTGDNVQNISNLFLYAIVKNFESDYLASFPEKYLKNAVDKRTLIKNISDFYRAKGTDQSIKFIFNTLISTDKPSVVNPKDFTFKASNSDWISSYSLKVKLISGDINDIIGKEIIQNLDPLNSAIKYASAVVDNVFAAGVVDGEQLYQISLDTSTINNTFNIAAKTSLSENFTPGMGEGDRVNVFSTQGFPAQGRFIIRNEEFLYTEKNINQFVIESRTGNQVYTKGDDVYSYSSVECDGVKLLILGVLYNLNPSIAAPYSEEGDNIQISDSGFTTRDPIIIDIETNQSRWIFSESKASSLNQNIDSQISNLKADVSAIFEDENYYYICSSGYPGRQILNVETQGTLSDQKILRLIRKNPQTITETYQTSQRDVGILVDGTLAFSHRDFDQVKFGPINKFTITDRGNGYLNAPYVLVDNIPGKARVFLSGETIGTIESLDSTAYTEVPRITITSGRGARAEAIVTFGRITSLQIIDAGEYYSTPPQIIITDRLGRGRFAEYTAILEDGKIVGFNKIDEGKFYTKGSVNVTIVPVGSGATASCDIVTWTKDRYKNLESELDSSNGYIFQNFNPVDGYGYGVCANPVDLRVSLNDDGLSHSPILGYAYDGNPIYGPYGFINPLDSSSAVAKISSGYRLNSSRIGGPSTQEYPIGTFIEDYEWTPSIQTGKLELDENNGRFCVTPEYPEGTYAYFVTIDNTGIPAFPYILGKNYYSLPVDSNYNSDISQNDIPKIAKRFRTIDIEKNGDASILKINKTLSGNVSSISVLDSPDTFRVGNKFIVSNDGSEGSGASAFVSEVTGKEVVSLNSKSLDERNLYGVALIKLVSSAFLFENDIITQENSNFTGRVISNVLDSNVFVIDQVEGTYVEGEKLNSSSNIVSILIDRNSFYTANSIISLTDGEDSTLATGRILQAVSNQNSVRVEVLTGEFLVPEDTRVNYFLQSSTVGDTVGSEVITYRLLSKNLESFSYDENIALVETNGNHNVGVDNEVNIDIIPDKTETTTTYYVRKRFYQEITLRRPSFSSSLIDSGVGRVDFLNGGAGYQSGEYLDVELIFFDQSKVRNGIGAPGDQNNARATIFVSDFNDTGFGSVSVVTITNKGSGYIKGDRLTLSDVSLSRNPNEISTQRLAMDVDHVGFAKENTELFLRQINKLSENDFLKINNEIVKVVSIDSTNRVVNVLRAQEGSTPVDHFDGARVTLYNGVYRFDENARPLGTGVNDPYIIDYNPETQLVKLAYDYNSTNPREITNSSIFQDNSSPRKSIAISSTQSGINKLEFSKDETFATYATNADIRIQKYYRYLFDTSHFSMNGIFLDFSASKSGNIFTEEKEISGIQPGNVGSYVAITLGFGPNIVGADQKKFPVNFDTYYYFIKASDNVDTGSAALRVIDDPLAGKKNIVFSTPTKFAYRFTETPEYNGIGTITYTTTSPFAEGKIHAGVIDNLGANYKRLPIVKGCFVNESNEAILDTEFDSITGKIVSITILNTGKNYLNPKAIVSNGDGSGAEFKVYSDNGIIKRVEILNPGSGFTYKPTVSVYESDVKAYFNSVNIGIPQDVTIINNGGSFHTDRSLLSTYRSNYALLTKGDTFFYKGERLQQVSGNNLVFSGIVSQNGWRVGSNILRLEQVQGVIDTNLPLVAINGNGFRFVEVTDVLYTEFSPDIRSYFDNLGRYSSDRGKVGARSQRIIDSYFYQDYSYVIQSRTPIDVWRDLIKQTTHPAGFQLFGEVLIDSEQKAEMPTSQRPTSSVSYIELPKQTITIETTTTRVTNSFIALSNTKIVRGTGSISIDEYDTEGILSRTLVINEEFTGRYAKNIDYVGDVKPLFISEFGNPEITSASGISISGTNGRYTLYSVKPISNSLNIPPNQLYTQSYQSVIQPGDLVINKGLGSFSTNNFVGFVWDYPTASGSTKVFGVFNDGENVFNDFKVGDTFTYFASGNTYFKFEISEVNAPAYDPIEGVIGNGNILGRRTFTLFDSITNLPYNPYNEQELFITINGVAQEPGVSYKVSGSNITFSEAPLGKLNPVTGQNLDDTYETDPVKFVCKTFKFKEDTYNQRYLRKLKDISPNFNGVSSEFDLYWEDGSIVKADPNEKFLIFINGVLQRSKEDPENPLGNAYYINRRPSPSEPDQIVFSEPPRNFFDDIDTIPKQLDQRESFFGYGVGSYERLTIDNRLIPYRGQGPYLLFGEVDNRVRSITSPEFCLVFVDGVLQSPDTYILNGPNITFSGLLQKYIPETGSPIFNRVDIISLYGRDVPKTLSIFDYDRYVFTNLLTLNVNRVIDSDDSRNDYLEWKQAFDYLREKPLFIHSTDAFGKKALLGKIENVTIKQFEDGSTIGSINSNTPATSLAINLTNPININFEFLSFNPLEDDETIKDRPIDLYITKDPSGLDILSSLNSTNPSYSIELSYSVDEDGNRIMVRDIAYWLLGSKSQDDAYQNIYNSLADILPGDKIQIDGEKSYREVFTIPSNVRSRNFVEGDLSKYEHYAKIEASNYNDITRGEGLSITTRVTDGKVTSVGFSDLEWNKRDLKLFFDTGILLQPTAYQYFVPPQVKFIPVDGKGGGARAEILAVAGQILDVVLLDGGSGYTQPPKAIITRGYNVLRDNRRVINSTSIIGVSPSVKASISNIQSEIVLGGEGTLASVFSIIAVGGDAGDELDTDREVVSIVNLLSKNNNISQKETLVTTTGRLSRTLIDAGLTTEPAIEIETIISTPLAVIPSVEIAEFKTDNITTSIHKQVNTPVTYIAENSYSVTGAFLDSPLSPSSQVVYVKNTSLFPDSGKLQIGKEIVTYEGKLSDRFLNVVRGVDGTESTAHPGGQYIRTFVDSVIVIPVGPKTIITTEINLTSIQNIEVLEIFSSIGGGLSSIYNVTIDLPLVNQQKKESDVTLFRETGVVDYYTEVAVLLPFIQLRS</sequence>
<organism evidence="2 4">
    <name type="scientific">Synechococcus phage S-PM2</name>
    <dbReference type="NCBI Taxonomy" id="238854"/>
    <lineage>
        <taxon>Viruses</taxon>
        <taxon>Duplodnaviria</taxon>
        <taxon>Heunggongvirae</taxon>
        <taxon>Uroviricota</taxon>
        <taxon>Caudoviricetes</taxon>
        <taxon>Pantevenvirales</taxon>
        <taxon>Kyanoviridae</taxon>
        <taxon>Nodensvirus</taxon>
        <taxon>Nodensvirus spm2</taxon>
    </lineage>
</organism>
<accession>Q5GQT9</accession>
<dbReference type="Pfam" id="PF14240">
    <property type="entry name" value="YHYH"/>
    <property type="match status" value="1"/>
</dbReference>
<evidence type="ECO:0000259" key="1">
    <source>
        <dbReference type="Pfam" id="PF14240"/>
    </source>
</evidence>
<keyword evidence="4" id="KW-1185">Reference proteome</keyword>
<dbReference type="EMBL" id="AJ630128">
    <property type="protein sequence ID" value="CAF34145.1"/>
    <property type="molecule type" value="Genomic_DNA"/>
</dbReference>
<proteinExistence type="predicted"/>
<reference evidence="3" key="4">
    <citation type="submission" date="2015-02" db="EMBL/GenBank/DDBJ databases">
        <authorList>
            <person name="Chooi Y.-H."/>
        </authorList>
    </citation>
    <scope>NUCLEOTIDE SEQUENCE</scope>
</reference>
<gene>
    <name evidence="3" type="ORF">S-PM2d081</name>
    <name evidence="2" type="ORF">S-PM2p081</name>
</gene>
<dbReference type="KEGG" id="vg:3260508"/>
<dbReference type="InterPro" id="IPR025924">
    <property type="entry name" value="YHYH_dom"/>
</dbReference>
<evidence type="ECO:0000313" key="2">
    <source>
        <dbReference type="EMBL" id="CAF34145.1"/>
    </source>
</evidence>
<evidence type="ECO:0000313" key="3">
    <source>
        <dbReference type="EMBL" id="CFW42211.1"/>
    </source>
</evidence>
<reference evidence="3 5" key="3">
    <citation type="journal article" date="2015" name="PLoS ONE">
        <title>Spontaneous Deletion of an "ORFanage" Region Facilitates Host Adaptation in a "Photosynthetic" Cyanophage.</title>
        <authorList>
            <person name="Puxty R.J."/>
            <person name="Perez-Sepulveda B."/>
            <person name="Rihtman B."/>
            <person name="Evans D.J."/>
            <person name="Millard A.D."/>
            <person name="Scanlan D.J."/>
        </authorList>
    </citation>
    <scope>NUCLEOTIDE SEQUENCE [LARGE SCALE GENOMIC DNA]</scope>
</reference>
<reference evidence="2 4" key="1">
    <citation type="journal article" date="2004" name="Proc. Natl. Acad. Sci. U.S.A.">
        <title>Genetic organization of the psbAD region in phages infecting marine Synechococcus strains.</title>
        <authorList>
            <person name="Millard A."/>
            <person name="Clokie M.R."/>
            <person name="Shub D.A."/>
            <person name="Mann N.H."/>
        </authorList>
    </citation>
    <scope>NUCLEOTIDE SEQUENCE [LARGE SCALE GENOMIC DNA]</scope>
</reference>
<dbReference type="Proteomes" id="UP000246186">
    <property type="component" value="Genome"/>
</dbReference>
<dbReference type="RefSeq" id="YP_195115.1">
    <property type="nucleotide sequence ID" value="NC_006820.1"/>
</dbReference>